<dbReference type="EC" id="3.1.1.-" evidence="3"/>
<feature type="domain" description="Carboxylesterase type B" evidence="4">
    <location>
        <begin position="9"/>
        <end position="475"/>
    </location>
</feature>
<dbReference type="Proteomes" id="UP001160499">
    <property type="component" value="Unassembled WGS sequence"/>
</dbReference>
<dbReference type="RefSeq" id="WP_280879277.1">
    <property type="nucleotide sequence ID" value="NZ_JARXVH010000009.1"/>
</dbReference>
<evidence type="ECO:0000256" key="2">
    <source>
        <dbReference type="ARBA" id="ARBA00022801"/>
    </source>
</evidence>
<dbReference type="Pfam" id="PF00135">
    <property type="entry name" value="COesterase"/>
    <property type="match status" value="1"/>
</dbReference>
<dbReference type="GO" id="GO:0016787">
    <property type="term" value="F:hydrolase activity"/>
    <property type="evidence" value="ECO:0007669"/>
    <property type="project" value="UniProtKB-KW"/>
</dbReference>
<name>A0ABT6LQ20_9ACTN</name>
<dbReference type="PROSITE" id="PS00122">
    <property type="entry name" value="CARBOXYLESTERASE_B_1"/>
    <property type="match status" value="1"/>
</dbReference>
<organism evidence="5 6">
    <name type="scientific">Streptomyces pseudovenezuelae</name>
    <dbReference type="NCBI Taxonomy" id="67350"/>
    <lineage>
        <taxon>Bacteria</taxon>
        <taxon>Bacillati</taxon>
        <taxon>Actinomycetota</taxon>
        <taxon>Actinomycetes</taxon>
        <taxon>Kitasatosporales</taxon>
        <taxon>Streptomycetaceae</taxon>
        <taxon>Streptomyces</taxon>
        <taxon>Streptomyces aurantiacus group</taxon>
    </lineage>
</organism>
<proteinExistence type="inferred from homology"/>
<dbReference type="SUPFAM" id="SSF53474">
    <property type="entry name" value="alpha/beta-Hydrolases"/>
    <property type="match status" value="1"/>
</dbReference>
<evidence type="ECO:0000313" key="5">
    <source>
        <dbReference type="EMBL" id="MDH6218406.1"/>
    </source>
</evidence>
<comment type="caution">
    <text evidence="5">The sequence shown here is derived from an EMBL/GenBank/DDBJ whole genome shotgun (WGS) entry which is preliminary data.</text>
</comment>
<evidence type="ECO:0000259" key="4">
    <source>
        <dbReference type="Pfam" id="PF00135"/>
    </source>
</evidence>
<dbReference type="InterPro" id="IPR002018">
    <property type="entry name" value="CarbesteraseB"/>
</dbReference>
<dbReference type="EMBL" id="JARXVH010000009">
    <property type="protein sequence ID" value="MDH6218406.1"/>
    <property type="molecule type" value="Genomic_DNA"/>
</dbReference>
<keyword evidence="2 3" id="KW-0378">Hydrolase</keyword>
<dbReference type="InterPro" id="IPR050309">
    <property type="entry name" value="Type-B_Carboxylest/Lipase"/>
</dbReference>
<keyword evidence="6" id="KW-1185">Reference proteome</keyword>
<sequence length="512" mass="54626">MTTSEPAGTVVRTAAGAVRGRREDGLTVFRGIPFAQAPVGEARFAAPRPVRSWDGTREAYAFGPPPPQESGIQGFKGPATEPTGDDWLTVNVWTPDADPAARRPVMVWIYGGAYKLGHAASPGYDAQHIAREGDLVVVTFNYRLGMEGFARIDGAPANRGLLDQVAALEWVRDNITAFGGDPGQVTVFGESAGAGSVASLLAMPSARGLFGRAIAQSVPGTFFSDELARDIAAAIAEEAGLRPTAADLSTLAPHQLAPVGEALGQKMRAFGDRWGQVAATATPFAPVVDGEVLPVSPWEALAAGAARDVDLLTGHNRDEYRLFVVLAQLSGLAAEVGDEQTAWALRTYAPQPDGERSYRAAFPDATPGELFEQVWTDWLFAMPTLRLAEAQLKGGGRAHVYELTWPAPGSGGVFGACHGLDIPLLFGTYAADLGILLFGGVEVPAEARALSTRFRSSWTAFARGGDPGWPAYDGEQRLVQVLDVDPQVMPYPRESSRRLWEGYEFRPLSLPK</sequence>
<evidence type="ECO:0000256" key="1">
    <source>
        <dbReference type="ARBA" id="ARBA00005964"/>
    </source>
</evidence>
<comment type="similarity">
    <text evidence="1 3">Belongs to the type-B carboxylesterase/lipase family.</text>
</comment>
<dbReference type="PANTHER" id="PTHR11559">
    <property type="entry name" value="CARBOXYLESTERASE"/>
    <property type="match status" value="1"/>
</dbReference>
<evidence type="ECO:0000256" key="3">
    <source>
        <dbReference type="RuleBase" id="RU361235"/>
    </source>
</evidence>
<dbReference type="Gene3D" id="3.40.50.1820">
    <property type="entry name" value="alpha/beta hydrolase"/>
    <property type="match status" value="1"/>
</dbReference>
<dbReference type="InterPro" id="IPR019826">
    <property type="entry name" value="Carboxylesterase_B_AS"/>
</dbReference>
<reference evidence="5 6" key="1">
    <citation type="submission" date="2023-04" db="EMBL/GenBank/DDBJ databases">
        <title>Forest soil microbial communities from Buena Vista Peninsula, Colon Province, Panama.</title>
        <authorList>
            <person name="Bouskill N."/>
        </authorList>
    </citation>
    <scope>NUCLEOTIDE SEQUENCE [LARGE SCALE GENOMIC DNA]</scope>
    <source>
        <strain evidence="5 6">GGS1</strain>
    </source>
</reference>
<accession>A0ABT6LQ20</accession>
<protein>
    <recommendedName>
        <fullName evidence="3">Carboxylic ester hydrolase</fullName>
        <ecNumber evidence="3">3.1.1.-</ecNumber>
    </recommendedName>
</protein>
<dbReference type="InterPro" id="IPR029058">
    <property type="entry name" value="AB_hydrolase_fold"/>
</dbReference>
<evidence type="ECO:0000313" key="6">
    <source>
        <dbReference type="Proteomes" id="UP001160499"/>
    </source>
</evidence>
<gene>
    <name evidence="5" type="ORF">M2283_005738</name>
</gene>